<evidence type="ECO:0000259" key="4">
    <source>
        <dbReference type="SMART" id="SM00754"/>
    </source>
</evidence>
<reference evidence="5 6" key="1">
    <citation type="journal article" date="2014" name="Int. J. Syst. Evol. Microbiol.">
        <title>Nocardioides zeae sp. nov., isolated from the stem of Zea mays.</title>
        <authorList>
            <person name="Glaeser S.P."/>
            <person name="McInroy J.A."/>
            <person name="Busse H.J."/>
            <person name="Kampfer P."/>
        </authorList>
    </citation>
    <scope>NUCLEOTIDE SEQUENCE [LARGE SCALE GENOMIC DNA]</scope>
    <source>
        <strain evidence="5 6">JCM 30728</strain>
    </source>
</reference>
<accession>A0A6P0HN77</accession>
<sequence length="238" mass="23388">MSTTRTPIRLAALAVAAPLGLAAAAAPAAADEEVPRPASFTSAYTVMATPDTIIDPEGASVPGEEGATGTFTFMVNSDEDVICYDITLTGVTGEYQSPARTATHIHAAPAGQGGPPRIAFPNPEGEGDTRTSSGCLQGPFTTGIEGDDGNDTGTGFTLADLEADPTSFSADTHTAAFTAGAVRGQLQEIPVGGVDTGLGGTVAEAGTDGTGTALAVAGLAGIAVAAAGGGLVVARRRA</sequence>
<dbReference type="SMART" id="SM00754">
    <property type="entry name" value="CHRD"/>
    <property type="match status" value="1"/>
</dbReference>
<evidence type="ECO:0000256" key="1">
    <source>
        <dbReference type="SAM" id="MobiDB-lite"/>
    </source>
</evidence>
<dbReference type="AlphaFoldDB" id="A0A6P0HN77"/>
<evidence type="ECO:0000256" key="3">
    <source>
        <dbReference type="SAM" id="SignalP"/>
    </source>
</evidence>
<dbReference type="RefSeq" id="WP_163773835.1">
    <property type="nucleotide sequence ID" value="NZ_JAAGXA010000015.1"/>
</dbReference>
<feature type="transmembrane region" description="Helical" evidence="2">
    <location>
        <begin position="213"/>
        <end position="234"/>
    </location>
</feature>
<dbReference type="Proteomes" id="UP000468687">
    <property type="component" value="Unassembled WGS sequence"/>
</dbReference>
<evidence type="ECO:0000313" key="6">
    <source>
        <dbReference type="Proteomes" id="UP000468687"/>
    </source>
</evidence>
<organism evidence="5 6">
    <name type="scientific">Nocardioides zeae</name>
    <dbReference type="NCBI Taxonomy" id="1457234"/>
    <lineage>
        <taxon>Bacteria</taxon>
        <taxon>Bacillati</taxon>
        <taxon>Actinomycetota</taxon>
        <taxon>Actinomycetes</taxon>
        <taxon>Propionibacteriales</taxon>
        <taxon>Nocardioidaceae</taxon>
        <taxon>Nocardioides</taxon>
    </lineage>
</organism>
<evidence type="ECO:0000256" key="2">
    <source>
        <dbReference type="SAM" id="Phobius"/>
    </source>
</evidence>
<keyword evidence="6" id="KW-1185">Reference proteome</keyword>
<dbReference type="Pfam" id="PF07452">
    <property type="entry name" value="CHRD"/>
    <property type="match status" value="1"/>
</dbReference>
<feature type="region of interest" description="Disordered" evidence="1">
    <location>
        <begin position="106"/>
        <end position="151"/>
    </location>
</feature>
<keyword evidence="2" id="KW-0472">Membrane</keyword>
<gene>
    <name evidence="5" type="ORF">G3T38_17955</name>
</gene>
<feature type="chain" id="PRO_5027029542" evidence="3">
    <location>
        <begin position="31"/>
        <end position="238"/>
    </location>
</feature>
<evidence type="ECO:0000313" key="5">
    <source>
        <dbReference type="EMBL" id="NEN80149.1"/>
    </source>
</evidence>
<protein>
    <submittedName>
        <fullName evidence="5">CHRD domain-containing protein</fullName>
    </submittedName>
</protein>
<dbReference type="InterPro" id="IPR010895">
    <property type="entry name" value="CHRD"/>
</dbReference>
<feature type="domain" description="CHRD" evidence="4">
    <location>
        <begin position="48"/>
        <end position="188"/>
    </location>
</feature>
<proteinExistence type="predicted"/>
<feature type="signal peptide" evidence="3">
    <location>
        <begin position="1"/>
        <end position="30"/>
    </location>
</feature>
<keyword evidence="2" id="KW-1133">Transmembrane helix</keyword>
<keyword evidence="2" id="KW-0812">Transmembrane</keyword>
<dbReference type="EMBL" id="JAAGXA010000015">
    <property type="protein sequence ID" value="NEN80149.1"/>
    <property type="molecule type" value="Genomic_DNA"/>
</dbReference>
<comment type="caution">
    <text evidence="5">The sequence shown here is derived from an EMBL/GenBank/DDBJ whole genome shotgun (WGS) entry which is preliminary data.</text>
</comment>
<keyword evidence="3" id="KW-0732">Signal</keyword>
<name>A0A6P0HN77_9ACTN</name>